<name>A0A1H1AY49_9MICC</name>
<dbReference type="PANTHER" id="PTHR30055">
    <property type="entry name" value="HTH-TYPE TRANSCRIPTIONAL REGULATOR RUTR"/>
    <property type="match status" value="1"/>
</dbReference>
<dbReference type="Pfam" id="PF00440">
    <property type="entry name" value="TetR_N"/>
    <property type="match status" value="1"/>
</dbReference>
<proteinExistence type="predicted"/>
<dbReference type="GO" id="GO:0045892">
    <property type="term" value="P:negative regulation of DNA-templated transcription"/>
    <property type="evidence" value="ECO:0007669"/>
    <property type="project" value="InterPro"/>
</dbReference>
<evidence type="ECO:0000256" key="3">
    <source>
        <dbReference type="ARBA" id="ARBA00023125"/>
    </source>
</evidence>
<evidence type="ECO:0000256" key="5">
    <source>
        <dbReference type="PROSITE-ProRule" id="PRU00335"/>
    </source>
</evidence>
<dbReference type="GO" id="GO:0003700">
    <property type="term" value="F:DNA-binding transcription factor activity"/>
    <property type="evidence" value="ECO:0007669"/>
    <property type="project" value="TreeGrafter"/>
</dbReference>
<evidence type="ECO:0000256" key="1">
    <source>
        <dbReference type="ARBA" id="ARBA00022491"/>
    </source>
</evidence>
<evidence type="ECO:0000259" key="6">
    <source>
        <dbReference type="PROSITE" id="PS50977"/>
    </source>
</evidence>
<dbReference type="Gene3D" id="1.10.357.10">
    <property type="entry name" value="Tetracycline Repressor, domain 2"/>
    <property type="match status" value="1"/>
</dbReference>
<dbReference type="InterPro" id="IPR050109">
    <property type="entry name" value="HTH-type_TetR-like_transc_reg"/>
</dbReference>
<feature type="domain" description="HTH tetR-type" evidence="6">
    <location>
        <begin position="2"/>
        <end position="62"/>
    </location>
</feature>
<keyword evidence="1" id="KW-0678">Repressor</keyword>
<dbReference type="EMBL" id="FNKH01000002">
    <property type="protein sequence ID" value="SDQ44572.1"/>
    <property type="molecule type" value="Genomic_DNA"/>
</dbReference>
<keyword evidence="8" id="KW-1185">Reference proteome</keyword>
<dbReference type="GO" id="GO:0000976">
    <property type="term" value="F:transcription cis-regulatory region binding"/>
    <property type="evidence" value="ECO:0007669"/>
    <property type="project" value="TreeGrafter"/>
</dbReference>
<gene>
    <name evidence="7" type="ORF">SAMN04489742_1142</name>
</gene>
<reference evidence="7 8" key="1">
    <citation type="submission" date="2016-10" db="EMBL/GenBank/DDBJ databases">
        <authorList>
            <person name="de Groot N.N."/>
        </authorList>
    </citation>
    <scope>NUCLEOTIDE SEQUENCE [LARGE SCALE GENOMIC DNA]</scope>
    <source>
        <strain evidence="7 8">DSM 20117</strain>
    </source>
</reference>
<evidence type="ECO:0000256" key="4">
    <source>
        <dbReference type="ARBA" id="ARBA00023163"/>
    </source>
</evidence>
<sequence>MSLTRRQIVDAAMDILRHYGLGDLSMRRLARDLGVQPGALYWHVKNKQDLLGVLAEQILAEVGADADDPGVSDGDPVRRLAADIRTALLAVRDGADVVSLAHALNPEALPAIATLRTLLQGAGLTDQQTRWGARTLTHFILGAVAEEQTHADLAAAGLLPENVYQDNDDDEAFLFGVDAVLAGLRAR</sequence>
<feature type="DNA-binding region" description="H-T-H motif" evidence="5">
    <location>
        <begin position="25"/>
        <end position="44"/>
    </location>
</feature>
<dbReference type="OrthoDB" id="3819648at2"/>
<dbReference type="AlphaFoldDB" id="A0A1H1AY49"/>
<dbReference type="GO" id="GO:0046677">
    <property type="term" value="P:response to antibiotic"/>
    <property type="evidence" value="ECO:0007669"/>
    <property type="project" value="InterPro"/>
</dbReference>
<dbReference type="Gene3D" id="1.10.10.60">
    <property type="entry name" value="Homeodomain-like"/>
    <property type="match status" value="1"/>
</dbReference>
<accession>A0A1H1AY49</accession>
<keyword evidence="4" id="KW-0804">Transcription</keyword>
<protein>
    <submittedName>
        <fullName evidence="7">Tetracyclin repressor, C-terminal all-alpha domain</fullName>
    </submittedName>
</protein>
<dbReference type="KEGG" id="acry:AC20117_11625"/>
<keyword evidence="3 5" id="KW-0238">DNA-binding</keyword>
<dbReference type="PANTHER" id="PTHR30055:SF151">
    <property type="entry name" value="TRANSCRIPTIONAL REGULATORY PROTEIN"/>
    <property type="match status" value="1"/>
</dbReference>
<dbReference type="PROSITE" id="PS50977">
    <property type="entry name" value="HTH_TETR_2"/>
    <property type="match status" value="1"/>
</dbReference>
<dbReference type="InterPro" id="IPR004111">
    <property type="entry name" value="Repressor_TetR_C"/>
</dbReference>
<dbReference type="InterPro" id="IPR001647">
    <property type="entry name" value="HTH_TetR"/>
</dbReference>
<evidence type="ECO:0000313" key="8">
    <source>
        <dbReference type="Proteomes" id="UP000181917"/>
    </source>
</evidence>
<dbReference type="Proteomes" id="UP000181917">
    <property type="component" value="Unassembled WGS sequence"/>
</dbReference>
<dbReference type="PRINTS" id="PR00400">
    <property type="entry name" value="TETREPRESSOR"/>
</dbReference>
<dbReference type="SUPFAM" id="SSF46689">
    <property type="entry name" value="Homeodomain-like"/>
    <property type="match status" value="1"/>
</dbReference>
<dbReference type="InterPro" id="IPR003012">
    <property type="entry name" value="Tet_transcr_reg_TetR"/>
</dbReference>
<evidence type="ECO:0000256" key="2">
    <source>
        <dbReference type="ARBA" id="ARBA00023015"/>
    </source>
</evidence>
<organism evidence="7 8">
    <name type="scientific">Crystallibacter crystallopoietes</name>
    <dbReference type="NCBI Taxonomy" id="37928"/>
    <lineage>
        <taxon>Bacteria</taxon>
        <taxon>Bacillati</taxon>
        <taxon>Actinomycetota</taxon>
        <taxon>Actinomycetes</taxon>
        <taxon>Micrococcales</taxon>
        <taxon>Micrococcaceae</taxon>
        <taxon>Crystallibacter</taxon>
    </lineage>
</organism>
<dbReference type="SUPFAM" id="SSF48498">
    <property type="entry name" value="Tetracyclin repressor-like, C-terminal domain"/>
    <property type="match status" value="1"/>
</dbReference>
<keyword evidence="2" id="KW-0805">Transcription regulation</keyword>
<evidence type="ECO:0000313" key="7">
    <source>
        <dbReference type="EMBL" id="SDQ44572.1"/>
    </source>
</evidence>
<dbReference type="Pfam" id="PF02909">
    <property type="entry name" value="TetR_C_1"/>
    <property type="match status" value="1"/>
</dbReference>
<dbReference type="PROSITE" id="PS01081">
    <property type="entry name" value="HTH_TETR_1"/>
    <property type="match status" value="1"/>
</dbReference>
<dbReference type="RefSeq" id="WP_074703021.1">
    <property type="nucleotide sequence ID" value="NZ_CP018863.1"/>
</dbReference>
<dbReference type="PRINTS" id="PR00455">
    <property type="entry name" value="HTHTETR"/>
</dbReference>
<dbReference type="InterPro" id="IPR009057">
    <property type="entry name" value="Homeodomain-like_sf"/>
</dbReference>
<dbReference type="STRING" id="37928.SAMN04489742_1142"/>
<dbReference type="InterPro" id="IPR023772">
    <property type="entry name" value="DNA-bd_HTH_TetR-type_CS"/>
</dbReference>
<dbReference type="InterPro" id="IPR036271">
    <property type="entry name" value="Tet_transcr_reg_TetR-rel_C_sf"/>
</dbReference>